<dbReference type="SUPFAM" id="SSF52540">
    <property type="entry name" value="P-loop containing nucleoside triphosphate hydrolases"/>
    <property type="match status" value="1"/>
</dbReference>
<evidence type="ECO:0000313" key="11">
    <source>
        <dbReference type="EMBL" id="ABK42778.1"/>
    </source>
</evidence>
<keyword evidence="7 9" id="KW-0067">ATP-binding</keyword>
<dbReference type="HAMAP" id="MF_00328">
    <property type="entry name" value="Guanylate_kinase"/>
    <property type="match status" value="1"/>
</dbReference>
<dbReference type="KEGG" id="mgm:Mmc1_0251"/>
<evidence type="ECO:0000256" key="6">
    <source>
        <dbReference type="ARBA" id="ARBA00022777"/>
    </source>
</evidence>
<dbReference type="GO" id="GO:0005829">
    <property type="term" value="C:cytosol"/>
    <property type="evidence" value="ECO:0007669"/>
    <property type="project" value="TreeGrafter"/>
</dbReference>
<dbReference type="eggNOG" id="COG0194">
    <property type="taxonomic scope" value="Bacteria"/>
</dbReference>
<keyword evidence="12" id="KW-1185">Reference proteome</keyword>
<dbReference type="InterPro" id="IPR027417">
    <property type="entry name" value="P-loop_NTPase"/>
</dbReference>
<gene>
    <name evidence="9" type="primary">gmk</name>
    <name evidence="11" type="ordered locus">Mmc1_0251</name>
</gene>
<reference evidence="11 12" key="2">
    <citation type="journal article" date="2012" name="Int. J. Syst. Evol. Microbiol.">
        <title>Magnetococcus marinus gen. nov., sp. nov., a marine, magnetotactic bacterium that represents a novel lineage (Magnetococcaceae fam. nov.; Magnetococcales ord. nov.) at the base of the Alphaproteobacteria.</title>
        <authorList>
            <person name="Bazylinski D.A."/>
            <person name="Williams T.J."/>
            <person name="Lefevre C.T."/>
            <person name="Berg R.J."/>
            <person name="Zhang C.L."/>
            <person name="Bowser S.S."/>
            <person name="Dean A.J."/>
            <person name="Beveridge T.J."/>
        </authorList>
    </citation>
    <scope>NUCLEOTIDE SEQUENCE [LARGE SCALE GENOMIC DNA]</scope>
    <source>
        <strain evidence="12">ATCC BAA-1437 / JCM 17883 / MC-1</strain>
    </source>
</reference>
<dbReference type="EC" id="2.7.4.8" evidence="2 9"/>
<organism evidence="11 12">
    <name type="scientific">Magnetococcus marinus (strain ATCC BAA-1437 / JCM 17883 / MC-1)</name>
    <dbReference type="NCBI Taxonomy" id="156889"/>
    <lineage>
        <taxon>Bacteria</taxon>
        <taxon>Pseudomonadati</taxon>
        <taxon>Pseudomonadota</taxon>
        <taxon>Magnetococcia</taxon>
        <taxon>Magnetococcales</taxon>
        <taxon>Magnetococcaceae</taxon>
        <taxon>Magnetococcus</taxon>
    </lineage>
</organism>
<evidence type="ECO:0000256" key="3">
    <source>
        <dbReference type="ARBA" id="ARBA00016296"/>
    </source>
</evidence>
<evidence type="ECO:0000256" key="2">
    <source>
        <dbReference type="ARBA" id="ARBA00012961"/>
    </source>
</evidence>
<dbReference type="OrthoDB" id="9808150at2"/>
<dbReference type="RefSeq" id="WP_011711950.1">
    <property type="nucleotide sequence ID" value="NC_008576.1"/>
</dbReference>
<evidence type="ECO:0000256" key="1">
    <source>
        <dbReference type="ARBA" id="ARBA00005790"/>
    </source>
</evidence>
<dbReference type="PROSITE" id="PS00856">
    <property type="entry name" value="GUANYLATE_KINASE_1"/>
    <property type="match status" value="1"/>
</dbReference>
<dbReference type="AlphaFoldDB" id="A0L485"/>
<evidence type="ECO:0000256" key="7">
    <source>
        <dbReference type="ARBA" id="ARBA00022840"/>
    </source>
</evidence>
<protein>
    <recommendedName>
        <fullName evidence="3 9">Guanylate kinase</fullName>
        <ecNumber evidence="2 9">2.7.4.8</ecNumber>
    </recommendedName>
    <alternativeName>
        <fullName evidence="8 9">GMP kinase</fullName>
    </alternativeName>
</protein>
<feature type="binding site" evidence="9">
    <location>
        <begin position="13"/>
        <end position="20"/>
    </location>
    <ligand>
        <name>ATP</name>
        <dbReference type="ChEBI" id="CHEBI:30616"/>
    </ligand>
</feature>
<keyword evidence="5 9" id="KW-0547">Nucleotide-binding</keyword>
<reference evidence="12" key="1">
    <citation type="journal article" date="2009" name="Appl. Environ. Microbiol.">
        <title>Complete genome sequence of the chemolithoautotrophic marine magnetotactic coccus strain MC-1.</title>
        <authorList>
            <person name="Schubbe S."/>
            <person name="Williams T.J."/>
            <person name="Xie G."/>
            <person name="Kiss H.E."/>
            <person name="Brettin T.S."/>
            <person name="Martinez D."/>
            <person name="Ross C.A."/>
            <person name="Schuler D."/>
            <person name="Cox B.L."/>
            <person name="Nealson K.H."/>
            <person name="Bazylinski D.A."/>
        </authorList>
    </citation>
    <scope>NUCLEOTIDE SEQUENCE [LARGE SCALE GENOMIC DNA]</scope>
    <source>
        <strain evidence="12">ATCC BAA-1437 / JCM 17883 / MC-1</strain>
    </source>
</reference>
<evidence type="ECO:0000313" key="12">
    <source>
        <dbReference type="Proteomes" id="UP000002586"/>
    </source>
</evidence>
<comment type="function">
    <text evidence="9">Essential for recycling GMP and indirectly, cGMP.</text>
</comment>
<dbReference type="Gene3D" id="3.30.63.10">
    <property type="entry name" value="Guanylate Kinase phosphate binding domain"/>
    <property type="match status" value="1"/>
</dbReference>
<dbReference type="SMART" id="SM00072">
    <property type="entry name" value="GuKc"/>
    <property type="match status" value="1"/>
</dbReference>
<proteinExistence type="inferred from homology"/>
<dbReference type="Gene3D" id="3.40.50.300">
    <property type="entry name" value="P-loop containing nucleotide triphosphate hydrolases"/>
    <property type="match status" value="2"/>
</dbReference>
<dbReference type="STRING" id="156889.Mmc1_0251"/>
<dbReference type="PANTHER" id="PTHR23117:SF13">
    <property type="entry name" value="GUANYLATE KINASE"/>
    <property type="match status" value="1"/>
</dbReference>
<keyword evidence="6 9" id="KW-0418">Kinase</keyword>
<dbReference type="InterPro" id="IPR020590">
    <property type="entry name" value="Guanylate_kinase_CS"/>
</dbReference>
<dbReference type="PANTHER" id="PTHR23117">
    <property type="entry name" value="GUANYLATE KINASE-RELATED"/>
    <property type="match status" value="1"/>
</dbReference>
<dbReference type="Pfam" id="PF00625">
    <property type="entry name" value="Guanylate_kin"/>
    <property type="match status" value="1"/>
</dbReference>
<comment type="catalytic activity">
    <reaction evidence="9">
        <text>GMP + ATP = GDP + ADP</text>
        <dbReference type="Rhea" id="RHEA:20780"/>
        <dbReference type="ChEBI" id="CHEBI:30616"/>
        <dbReference type="ChEBI" id="CHEBI:58115"/>
        <dbReference type="ChEBI" id="CHEBI:58189"/>
        <dbReference type="ChEBI" id="CHEBI:456216"/>
        <dbReference type="EC" id="2.7.4.8"/>
    </reaction>
</comment>
<name>A0L485_MAGMM</name>
<dbReference type="InterPro" id="IPR008144">
    <property type="entry name" value="Guanylate_kin-like_dom"/>
</dbReference>
<evidence type="ECO:0000259" key="10">
    <source>
        <dbReference type="PROSITE" id="PS50052"/>
    </source>
</evidence>
<feature type="domain" description="Guanylate kinase-like" evidence="10">
    <location>
        <begin position="6"/>
        <end position="186"/>
    </location>
</feature>
<evidence type="ECO:0000256" key="8">
    <source>
        <dbReference type="ARBA" id="ARBA00030128"/>
    </source>
</evidence>
<sequence length="207" mass="23439">MLQTRGFALIVSAPSGTGKTTLTRHLMATQPNIALSVSTTTRGARPGEEEGTHYFFVDKNRFETRIEQGCFLEWAEVFGNYYGTDRGFVKEHIEAGHVVLLDIDWQGARQIRDNMDAHDVVSIFIAPPAQDKLEIRLRGRKTDSEEVIQKRMQQAAAEFSHWDEFDYVVVNDDLAQAKVELSAVLVAERLRRGRMQATIQPILKTFA</sequence>
<dbReference type="HOGENOM" id="CLU_001715_1_0_5"/>
<keyword evidence="4 9" id="KW-0808">Transferase</keyword>
<dbReference type="FunFam" id="3.30.63.10:FF:000002">
    <property type="entry name" value="Guanylate kinase 1"/>
    <property type="match status" value="1"/>
</dbReference>
<dbReference type="InterPro" id="IPR017665">
    <property type="entry name" value="Guanylate_kinase"/>
</dbReference>
<dbReference type="GO" id="GO:0004385">
    <property type="term" value="F:GMP kinase activity"/>
    <property type="evidence" value="ECO:0007669"/>
    <property type="project" value="UniProtKB-UniRule"/>
</dbReference>
<evidence type="ECO:0000256" key="4">
    <source>
        <dbReference type="ARBA" id="ARBA00022679"/>
    </source>
</evidence>
<comment type="similarity">
    <text evidence="1 9">Belongs to the guanylate kinase family.</text>
</comment>
<comment type="subcellular location">
    <subcellularLocation>
        <location evidence="9">Cytoplasm</location>
    </subcellularLocation>
</comment>
<dbReference type="PROSITE" id="PS50052">
    <property type="entry name" value="GUANYLATE_KINASE_2"/>
    <property type="match status" value="1"/>
</dbReference>
<keyword evidence="9" id="KW-0963">Cytoplasm</keyword>
<accession>A0L485</accession>
<dbReference type="GO" id="GO:0005524">
    <property type="term" value="F:ATP binding"/>
    <property type="evidence" value="ECO:0007669"/>
    <property type="project" value="UniProtKB-UniRule"/>
</dbReference>
<dbReference type="EMBL" id="CP000471">
    <property type="protein sequence ID" value="ABK42778.1"/>
    <property type="molecule type" value="Genomic_DNA"/>
</dbReference>
<dbReference type="CDD" id="cd00071">
    <property type="entry name" value="GMPK"/>
    <property type="match status" value="1"/>
</dbReference>
<evidence type="ECO:0000256" key="5">
    <source>
        <dbReference type="ARBA" id="ARBA00022741"/>
    </source>
</evidence>
<dbReference type="NCBIfam" id="TIGR03263">
    <property type="entry name" value="guanyl_kin"/>
    <property type="match status" value="1"/>
</dbReference>
<dbReference type="Proteomes" id="UP000002586">
    <property type="component" value="Chromosome"/>
</dbReference>
<evidence type="ECO:0000256" key="9">
    <source>
        <dbReference type="HAMAP-Rule" id="MF_00328"/>
    </source>
</evidence>
<dbReference type="InterPro" id="IPR008145">
    <property type="entry name" value="GK/Ca_channel_bsu"/>
</dbReference>